<gene>
    <name evidence="3" type="ORF">ACFQZI_07860</name>
</gene>
<comment type="caution">
    <text evidence="3">The sequence shown here is derived from an EMBL/GenBank/DDBJ whole genome shotgun (WGS) entry which is preliminary data.</text>
</comment>
<dbReference type="InterPro" id="IPR013538">
    <property type="entry name" value="ASHA1/2-like_C"/>
</dbReference>
<dbReference type="Proteomes" id="UP001597073">
    <property type="component" value="Unassembled WGS sequence"/>
</dbReference>
<dbReference type="RefSeq" id="WP_377140738.1">
    <property type="nucleotide sequence ID" value="NZ_JBHTIA010000003.1"/>
</dbReference>
<dbReference type="SUPFAM" id="SSF55961">
    <property type="entry name" value="Bet v1-like"/>
    <property type="match status" value="1"/>
</dbReference>
<feature type="domain" description="Activator of Hsp90 ATPase homologue 1/2-like C-terminal" evidence="2">
    <location>
        <begin position="22"/>
        <end position="147"/>
    </location>
</feature>
<dbReference type="Pfam" id="PF08327">
    <property type="entry name" value="AHSA1"/>
    <property type="match status" value="1"/>
</dbReference>
<keyword evidence="4" id="KW-1185">Reference proteome</keyword>
<reference evidence="4" key="1">
    <citation type="journal article" date="2019" name="Int. J. Syst. Evol. Microbiol.">
        <title>The Global Catalogue of Microorganisms (GCM) 10K type strain sequencing project: providing services to taxonomists for standard genome sequencing and annotation.</title>
        <authorList>
            <consortium name="The Broad Institute Genomics Platform"/>
            <consortium name="The Broad Institute Genome Sequencing Center for Infectious Disease"/>
            <person name="Wu L."/>
            <person name="Ma J."/>
        </authorList>
    </citation>
    <scope>NUCLEOTIDE SEQUENCE [LARGE SCALE GENOMIC DNA]</scope>
    <source>
        <strain evidence="4">CCUG 60742</strain>
    </source>
</reference>
<proteinExistence type="inferred from homology"/>
<evidence type="ECO:0000256" key="1">
    <source>
        <dbReference type="ARBA" id="ARBA00006817"/>
    </source>
</evidence>
<dbReference type="CDD" id="cd08894">
    <property type="entry name" value="SRPBCC_CalC_Aha1-like_1"/>
    <property type="match status" value="1"/>
</dbReference>
<comment type="similarity">
    <text evidence="1">Belongs to the AHA1 family.</text>
</comment>
<evidence type="ECO:0000313" key="4">
    <source>
        <dbReference type="Proteomes" id="UP001597073"/>
    </source>
</evidence>
<evidence type="ECO:0000313" key="3">
    <source>
        <dbReference type="EMBL" id="MFD0764767.1"/>
    </source>
</evidence>
<accession>A0ABW2ZF07</accession>
<evidence type="ECO:0000259" key="2">
    <source>
        <dbReference type="Pfam" id="PF08327"/>
    </source>
</evidence>
<dbReference type="Gene3D" id="3.30.530.20">
    <property type="match status" value="1"/>
</dbReference>
<dbReference type="InterPro" id="IPR023393">
    <property type="entry name" value="START-like_dom_sf"/>
</dbReference>
<organism evidence="3 4">
    <name type="scientific">Mucilaginibacter lutimaris</name>
    <dbReference type="NCBI Taxonomy" id="931629"/>
    <lineage>
        <taxon>Bacteria</taxon>
        <taxon>Pseudomonadati</taxon>
        <taxon>Bacteroidota</taxon>
        <taxon>Sphingobacteriia</taxon>
        <taxon>Sphingobacteriales</taxon>
        <taxon>Sphingobacteriaceae</taxon>
        <taxon>Mucilaginibacter</taxon>
    </lineage>
</organism>
<protein>
    <submittedName>
        <fullName evidence="3">SRPBCC family protein</fullName>
    </submittedName>
</protein>
<dbReference type="EMBL" id="JBHTIA010000003">
    <property type="protein sequence ID" value="MFD0764767.1"/>
    <property type="molecule type" value="Genomic_DNA"/>
</dbReference>
<sequence>MNKEAVNYPDHLSVTTSRVFNYPQMDIFDAWTNPRKLAKWWGPNGFTNTFNEHDPTPGGRWRFTMHGPDGTNYKNKVDYIEVTPEKIVLDHINWPLFRLTATFEPIAGNQTKLTFKQAFANAEDLEKVKPVVVTANEQNLDRLGAVLAEEQ</sequence>
<name>A0ABW2ZF07_9SPHI</name>